<name>A0AAV0J0Y4_9ROSI</name>
<keyword evidence="8" id="KW-1185">Reference proteome</keyword>
<dbReference type="GO" id="GO:0034399">
    <property type="term" value="C:nuclear periphery"/>
    <property type="evidence" value="ECO:0007669"/>
    <property type="project" value="TreeGrafter"/>
</dbReference>
<protein>
    <recommendedName>
        <fullName evidence="9">rRNA-processing protein EBP2 homolog</fullName>
    </recommendedName>
</protein>
<evidence type="ECO:0000256" key="6">
    <source>
        <dbReference type="SAM" id="MobiDB-lite"/>
    </source>
</evidence>
<proteinExistence type="inferred from homology"/>
<comment type="caution">
    <text evidence="7">The sequence shown here is derived from an EMBL/GenBank/DDBJ whole genome shotgun (WGS) entry which is preliminary data.</text>
</comment>
<feature type="compositionally biased region" description="Basic and acidic residues" evidence="6">
    <location>
        <begin position="142"/>
        <end position="164"/>
    </location>
</feature>
<evidence type="ECO:0000313" key="7">
    <source>
        <dbReference type="EMBL" id="CAI0403523.1"/>
    </source>
</evidence>
<evidence type="ECO:0000256" key="1">
    <source>
        <dbReference type="ARBA" id="ARBA00004604"/>
    </source>
</evidence>
<accession>A0AAV0J0Y4</accession>
<evidence type="ECO:0000256" key="4">
    <source>
        <dbReference type="ARBA" id="ARBA00023054"/>
    </source>
</evidence>
<comment type="similarity">
    <text evidence="2">Belongs to the EBP2 family.</text>
</comment>
<dbReference type="PANTHER" id="PTHR13028">
    <property type="entry name" value="RRNA PROCESSING PROTEIN EBNA1-BINDING PROTEIN-RELATED"/>
    <property type="match status" value="1"/>
</dbReference>
<evidence type="ECO:0000256" key="3">
    <source>
        <dbReference type="ARBA" id="ARBA00022517"/>
    </source>
</evidence>
<dbReference type="Proteomes" id="UP001154282">
    <property type="component" value="Unassembled WGS sequence"/>
</dbReference>
<keyword evidence="3" id="KW-0690">Ribosome biogenesis</keyword>
<comment type="subcellular location">
    <subcellularLocation>
        <location evidence="1">Nucleus</location>
        <location evidence="1">Nucleolus</location>
    </subcellularLocation>
</comment>
<feature type="region of interest" description="Disordered" evidence="6">
    <location>
        <begin position="1"/>
        <end position="37"/>
    </location>
</feature>
<dbReference type="GO" id="GO:0006364">
    <property type="term" value="P:rRNA processing"/>
    <property type="evidence" value="ECO:0007669"/>
    <property type="project" value="TreeGrafter"/>
</dbReference>
<dbReference type="GO" id="GO:0030687">
    <property type="term" value="C:preribosome, large subunit precursor"/>
    <property type="evidence" value="ECO:0007669"/>
    <property type="project" value="TreeGrafter"/>
</dbReference>
<gene>
    <name evidence="7" type="ORF">LITE_LOCUS12080</name>
</gene>
<dbReference type="GO" id="GO:0042273">
    <property type="term" value="P:ribosomal large subunit biogenesis"/>
    <property type="evidence" value="ECO:0007669"/>
    <property type="project" value="TreeGrafter"/>
</dbReference>
<feature type="compositionally biased region" description="Basic and acidic residues" evidence="6">
    <location>
        <begin position="249"/>
        <end position="264"/>
    </location>
</feature>
<sequence length="303" mass="34608">MGTPKVEFDAEDVEPMEDEVDGEFTDSDSDSGEEDIQKLTNPSKDAVYNRDGMNDKLQEISWPENLGWLHKLSLDINQEQDVDVNDDLAREMAFYTQALEGTRRAFEKFETMGLPFLRPPDYYAEMVKSDTHMQKVKSRLLAEKRNMEEAEERRKARESKKLSKEVQAQKQKERATQKKSEIEAVKKWRKQRQQNGFPAPGGKKNGDEIDLDFGDGVKPFAKSNKQRPGVSPGDRSGGKGRMKSWKGTGKPDKKIVERDRKDSKFGYGGRKGMKKQNTADTTDDFRGFRKTGGDGGNKRRRKQ</sequence>
<reference evidence="7" key="1">
    <citation type="submission" date="2022-08" db="EMBL/GenBank/DDBJ databases">
        <authorList>
            <person name="Gutierrez-Valencia J."/>
        </authorList>
    </citation>
    <scope>NUCLEOTIDE SEQUENCE</scope>
</reference>
<keyword evidence="5" id="KW-0539">Nucleus</keyword>
<dbReference type="Pfam" id="PF05890">
    <property type="entry name" value="Ebp2"/>
    <property type="match status" value="1"/>
</dbReference>
<evidence type="ECO:0000256" key="2">
    <source>
        <dbReference type="ARBA" id="ARBA00007336"/>
    </source>
</evidence>
<keyword evidence="4" id="KW-0175">Coiled coil</keyword>
<evidence type="ECO:0000313" key="8">
    <source>
        <dbReference type="Proteomes" id="UP001154282"/>
    </source>
</evidence>
<dbReference type="PANTHER" id="PTHR13028:SF0">
    <property type="entry name" value="RRNA-PROCESSING PROTEIN EBP2-RELATED"/>
    <property type="match status" value="1"/>
</dbReference>
<evidence type="ECO:0000256" key="5">
    <source>
        <dbReference type="ARBA" id="ARBA00023242"/>
    </source>
</evidence>
<feature type="compositionally biased region" description="Basic and acidic residues" evidence="6">
    <location>
        <begin position="170"/>
        <end position="186"/>
    </location>
</feature>
<feature type="compositionally biased region" description="Acidic residues" evidence="6">
    <location>
        <begin position="9"/>
        <end position="34"/>
    </location>
</feature>
<dbReference type="AlphaFoldDB" id="A0AAV0J0Y4"/>
<dbReference type="GO" id="GO:0005730">
    <property type="term" value="C:nucleolus"/>
    <property type="evidence" value="ECO:0007669"/>
    <property type="project" value="UniProtKB-SubCell"/>
</dbReference>
<dbReference type="EMBL" id="CAMGYJ010000004">
    <property type="protein sequence ID" value="CAI0403523.1"/>
    <property type="molecule type" value="Genomic_DNA"/>
</dbReference>
<evidence type="ECO:0008006" key="9">
    <source>
        <dbReference type="Google" id="ProtNLM"/>
    </source>
</evidence>
<organism evidence="7 8">
    <name type="scientific">Linum tenue</name>
    <dbReference type="NCBI Taxonomy" id="586396"/>
    <lineage>
        <taxon>Eukaryota</taxon>
        <taxon>Viridiplantae</taxon>
        <taxon>Streptophyta</taxon>
        <taxon>Embryophyta</taxon>
        <taxon>Tracheophyta</taxon>
        <taxon>Spermatophyta</taxon>
        <taxon>Magnoliopsida</taxon>
        <taxon>eudicotyledons</taxon>
        <taxon>Gunneridae</taxon>
        <taxon>Pentapetalae</taxon>
        <taxon>rosids</taxon>
        <taxon>fabids</taxon>
        <taxon>Malpighiales</taxon>
        <taxon>Linaceae</taxon>
        <taxon>Linum</taxon>
    </lineage>
</organism>
<dbReference type="InterPro" id="IPR008610">
    <property type="entry name" value="Ebp2"/>
</dbReference>
<feature type="region of interest" description="Disordered" evidence="6">
    <location>
        <begin position="142"/>
        <end position="303"/>
    </location>
</feature>